<gene>
    <name evidence="2" type="ORF">OSTQU699_LOCUS1072</name>
</gene>
<dbReference type="Gene3D" id="2.40.10.10">
    <property type="entry name" value="Trypsin-like serine proteases"/>
    <property type="match status" value="1"/>
</dbReference>
<dbReference type="InterPro" id="IPR043504">
    <property type="entry name" value="Peptidase_S1_PA_chymotrypsin"/>
</dbReference>
<dbReference type="SUPFAM" id="SSF50494">
    <property type="entry name" value="Trypsin-like serine proteases"/>
    <property type="match status" value="1"/>
</dbReference>
<evidence type="ECO:0000259" key="1">
    <source>
        <dbReference type="Pfam" id="PF00089"/>
    </source>
</evidence>
<dbReference type="InterPro" id="IPR001254">
    <property type="entry name" value="Trypsin_dom"/>
</dbReference>
<feature type="non-terminal residue" evidence="2">
    <location>
        <position position="183"/>
    </location>
</feature>
<protein>
    <recommendedName>
        <fullName evidence="1">Peptidase S1 domain-containing protein</fullName>
    </recommendedName>
</protein>
<comment type="caution">
    <text evidence="2">The sequence shown here is derived from an EMBL/GenBank/DDBJ whole genome shotgun (WGS) entry which is preliminary data.</text>
</comment>
<dbReference type="GO" id="GO:0006508">
    <property type="term" value="P:proteolysis"/>
    <property type="evidence" value="ECO:0007669"/>
    <property type="project" value="InterPro"/>
</dbReference>
<dbReference type="AlphaFoldDB" id="A0A8S1IM90"/>
<dbReference type="InterPro" id="IPR009003">
    <property type="entry name" value="Peptidase_S1_PA"/>
</dbReference>
<reference evidence="2" key="1">
    <citation type="submission" date="2020-12" db="EMBL/GenBank/DDBJ databases">
        <authorList>
            <person name="Iha C."/>
        </authorList>
    </citation>
    <scope>NUCLEOTIDE SEQUENCE</scope>
</reference>
<accession>A0A8S1IM90</accession>
<name>A0A8S1IM90_9CHLO</name>
<feature type="domain" description="Peptidase S1" evidence="1">
    <location>
        <begin position="24"/>
        <end position="174"/>
    </location>
</feature>
<keyword evidence="3" id="KW-1185">Reference proteome</keyword>
<sequence length="183" mass="19266">MVTIQRCQGKYLYIANVLDPYTHIHLCTGVLLDSDQVAIPAQCVLKEAANEPGSPVYFPIVRMGSKNLNKHEEAGEEEVLEVSQIAVHSGFDGDATHGFDLALLTLSRPSAVPPMESIVPADGCRDGLSLLGWLAPSVQGAPSVNLTAVPRMAYKKPEECDAAAGGMPPNATCAASPIAQALS</sequence>
<dbReference type="EMBL" id="CAJHUC010000380">
    <property type="protein sequence ID" value="CAD7695711.1"/>
    <property type="molecule type" value="Genomic_DNA"/>
</dbReference>
<proteinExistence type="predicted"/>
<dbReference type="Pfam" id="PF00089">
    <property type="entry name" value="Trypsin"/>
    <property type="match status" value="1"/>
</dbReference>
<dbReference type="GO" id="GO:0004252">
    <property type="term" value="F:serine-type endopeptidase activity"/>
    <property type="evidence" value="ECO:0007669"/>
    <property type="project" value="InterPro"/>
</dbReference>
<evidence type="ECO:0000313" key="2">
    <source>
        <dbReference type="EMBL" id="CAD7695711.1"/>
    </source>
</evidence>
<organism evidence="2 3">
    <name type="scientific">Ostreobium quekettii</name>
    <dbReference type="NCBI Taxonomy" id="121088"/>
    <lineage>
        <taxon>Eukaryota</taxon>
        <taxon>Viridiplantae</taxon>
        <taxon>Chlorophyta</taxon>
        <taxon>core chlorophytes</taxon>
        <taxon>Ulvophyceae</taxon>
        <taxon>TCBD clade</taxon>
        <taxon>Bryopsidales</taxon>
        <taxon>Ostreobineae</taxon>
        <taxon>Ostreobiaceae</taxon>
        <taxon>Ostreobium</taxon>
    </lineage>
</organism>
<evidence type="ECO:0000313" key="3">
    <source>
        <dbReference type="Proteomes" id="UP000708148"/>
    </source>
</evidence>
<dbReference type="Proteomes" id="UP000708148">
    <property type="component" value="Unassembled WGS sequence"/>
</dbReference>